<accession>A0ACB8SXX3</accession>
<evidence type="ECO:0000313" key="1">
    <source>
        <dbReference type="EMBL" id="KAI0061295.1"/>
    </source>
</evidence>
<evidence type="ECO:0000313" key="2">
    <source>
        <dbReference type="Proteomes" id="UP000814140"/>
    </source>
</evidence>
<keyword evidence="2" id="KW-1185">Reference proteome</keyword>
<comment type="caution">
    <text evidence="1">The sequence shown here is derived from an EMBL/GenBank/DDBJ whole genome shotgun (WGS) entry which is preliminary data.</text>
</comment>
<dbReference type="EMBL" id="MU277213">
    <property type="protein sequence ID" value="KAI0061295.1"/>
    <property type="molecule type" value="Genomic_DNA"/>
</dbReference>
<protein>
    <submittedName>
        <fullName evidence="1">NAD-P-binding protein</fullName>
    </submittedName>
</protein>
<dbReference type="Proteomes" id="UP000814140">
    <property type="component" value="Unassembled WGS sequence"/>
</dbReference>
<reference evidence="1" key="1">
    <citation type="submission" date="2021-03" db="EMBL/GenBank/DDBJ databases">
        <authorList>
            <consortium name="DOE Joint Genome Institute"/>
            <person name="Ahrendt S."/>
            <person name="Looney B.P."/>
            <person name="Miyauchi S."/>
            <person name="Morin E."/>
            <person name="Drula E."/>
            <person name="Courty P.E."/>
            <person name="Chicoki N."/>
            <person name="Fauchery L."/>
            <person name="Kohler A."/>
            <person name="Kuo A."/>
            <person name="Labutti K."/>
            <person name="Pangilinan J."/>
            <person name="Lipzen A."/>
            <person name="Riley R."/>
            <person name="Andreopoulos W."/>
            <person name="He G."/>
            <person name="Johnson J."/>
            <person name="Barry K.W."/>
            <person name="Grigoriev I.V."/>
            <person name="Nagy L."/>
            <person name="Hibbett D."/>
            <person name="Henrissat B."/>
            <person name="Matheny P.B."/>
            <person name="Labbe J."/>
            <person name="Martin F."/>
        </authorList>
    </citation>
    <scope>NUCLEOTIDE SEQUENCE</scope>
    <source>
        <strain evidence="1">HHB10654</strain>
    </source>
</reference>
<name>A0ACB8SXX3_9AGAM</name>
<sequence length="277" mass="29742">MDLHLQGVHVLVTGANGGIGLETTRLFLEQGANVTAHYRSSGDALLPLLERYGPTRLHREHAELASEEEVINCFRQTEGSGFGFVEIAVINHGRYESEDVSLKDMSLAQWESTFSSNLTSTFLVARGYLGGLENGVRNAAGTEDRFGDRAAIILVGSTAGKYGEAGHADYAASKSAMMYGLTLTLKNEIVKIAPRARVNCVAPGWTRTPMAFAALQNPRTVDRVLATMALRKVAEPEDVASQIVLLASARVSGHVSGQVLMVEGGMEGRLLNIPSDI</sequence>
<organism evidence="1 2">
    <name type="scientific">Artomyces pyxidatus</name>
    <dbReference type="NCBI Taxonomy" id="48021"/>
    <lineage>
        <taxon>Eukaryota</taxon>
        <taxon>Fungi</taxon>
        <taxon>Dikarya</taxon>
        <taxon>Basidiomycota</taxon>
        <taxon>Agaricomycotina</taxon>
        <taxon>Agaricomycetes</taxon>
        <taxon>Russulales</taxon>
        <taxon>Auriscalpiaceae</taxon>
        <taxon>Artomyces</taxon>
    </lineage>
</organism>
<proteinExistence type="predicted"/>
<gene>
    <name evidence="1" type="ORF">BV25DRAFT_1870797</name>
</gene>
<reference evidence="1" key="2">
    <citation type="journal article" date="2022" name="New Phytol.">
        <title>Evolutionary transition to the ectomycorrhizal habit in the genomes of a hyperdiverse lineage of mushroom-forming fungi.</title>
        <authorList>
            <person name="Looney B."/>
            <person name="Miyauchi S."/>
            <person name="Morin E."/>
            <person name="Drula E."/>
            <person name="Courty P.E."/>
            <person name="Kohler A."/>
            <person name="Kuo A."/>
            <person name="LaButti K."/>
            <person name="Pangilinan J."/>
            <person name="Lipzen A."/>
            <person name="Riley R."/>
            <person name="Andreopoulos W."/>
            <person name="He G."/>
            <person name="Johnson J."/>
            <person name="Nolan M."/>
            <person name="Tritt A."/>
            <person name="Barry K.W."/>
            <person name="Grigoriev I.V."/>
            <person name="Nagy L.G."/>
            <person name="Hibbett D."/>
            <person name="Henrissat B."/>
            <person name="Matheny P.B."/>
            <person name="Labbe J."/>
            <person name="Martin F.M."/>
        </authorList>
    </citation>
    <scope>NUCLEOTIDE SEQUENCE</scope>
    <source>
        <strain evidence="1">HHB10654</strain>
    </source>
</reference>